<dbReference type="Proteomes" id="UP000053309">
    <property type="component" value="Unassembled WGS sequence"/>
</dbReference>
<dbReference type="GO" id="GO:0005524">
    <property type="term" value="F:ATP binding"/>
    <property type="evidence" value="ECO:0007669"/>
    <property type="project" value="UniProtKB-KW"/>
</dbReference>
<evidence type="ECO:0000256" key="2">
    <source>
        <dbReference type="ARBA" id="ARBA00022840"/>
    </source>
</evidence>
<dbReference type="EMBL" id="KL494130">
    <property type="protein sequence ID" value="KFO12239.1"/>
    <property type="molecule type" value="Genomic_DNA"/>
</dbReference>
<sequence>MSPVLQNVSFFMVTSLAPGYARTESFCKAAAANTTSQKITYLHLDELKPSAVVQKVCQDLGVVSIPRDLARFLLQRSSGIPYYCEELLRCLRCNDTLLFRTRRPGEKAEDDWESLVAAAVEISALAATSSSSAGNDGGVCIIIRPDVNLENTVLPAALKEIALAQLDQIKPLKQTVLKFAAVIGLVFTTQLLSHILPTDIRHKMNFLLDM</sequence>
<evidence type="ECO:0000313" key="3">
    <source>
        <dbReference type="EMBL" id="KFO12239.1"/>
    </source>
</evidence>
<protein>
    <submittedName>
        <fullName evidence="3">Adenylate cyclase type 10</fullName>
    </submittedName>
</protein>
<keyword evidence="1" id="KW-0547">Nucleotide-binding</keyword>
<dbReference type="PANTHER" id="PTHR16305:SF28">
    <property type="entry name" value="GUANYLATE CYCLASE DOMAIN-CONTAINING PROTEIN"/>
    <property type="match status" value="1"/>
</dbReference>
<organism evidence="3 4">
    <name type="scientific">Balearica regulorum gibbericeps</name>
    <name type="common">East African grey crowned-crane</name>
    <dbReference type="NCBI Taxonomy" id="100784"/>
    <lineage>
        <taxon>Eukaryota</taxon>
        <taxon>Metazoa</taxon>
        <taxon>Chordata</taxon>
        <taxon>Craniata</taxon>
        <taxon>Vertebrata</taxon>
        <taxon>Euteleostomi</taxon>
        <taxon>Archelosauria</taxon>
        <taxon>Archosauria</taxon>
        <taxon>Dinosauria</taxon>
        <taxon>Saurischia</taxon>
        <taxon>Theropoda</taxon>
        <taxon>Coelurosauria</taxon>
        <taxon>Aves</taxon>
        <taxon>Neognathae</taxon>
        <taxon>Neoaves</taxon>
        <taxon>Gruiformes</taxon>
        <taxon>Gruidae</taxon>
        <taxon>Balearica</taxon>
    </lineage>
</organism>
<reference evidence="3 4" key="1">
    <citation type="submission" date="2014-04" db="EMBL/GenBank/DDBJ databases">
        <title>Genome evolution of avian class.</title>
        <authorList>
            <person name="Zhang G."/>
            <person name="Li C."/>
        </authorList>
    </citation>
    <scope>NUCLEOTIDE SEQUENCE [LARGE SCALE GENOMIC DNA]</scope>
    <source>
        <strain evidence="3">BGI_N312</strain>
    </source>
</reference>
<evidence type="ECO:0000313" key="4">
    <source>
        <dbReference type="Proteomes" id="UP000053309"/>
    </source>
</evidence>
<dbReference type="GO" id="GO:0005737">
    <property type="term" value="C:cytoplasm"/>
    <property type="evidence" value="ECO:0007669"/>
    <property type="project" value="TreeGrafter"/>
</dbReference>
<accession>A0A087VHZ7</accession>
<gene>
    <name evidence="3" type="ORF">N312_07437</name>
</gene>
<name>A0A087VHZ7_BALRE</name>
<keyword evidence="2" id="KW-0067">ATP-binding</keyword>
<dbReference type="GO" id="GO:0004016">
    <property type="term" value="F:adenylate cyclase activity"/>
    <property type="evidence" value="ECO:0007669"/>
    <property type="project" value="TreeGrafter"/>
</dbReference>
<dbReference type="PANTHER" id="PTHR16305">
    <property type="entry name" value="TESTICULAR SOLUBLE ADENYLYL CYCLASE"/>
    <property type="match status" value="1"/>
</dbReference>
<evidence type="ECO:0000256" key="1">
    <source>
        <dbReference type="ARBA" id="ARBA00022741"/>
    </source>
</evidence>
<proteinExistence type="predicted"/>
<keyword evidence="4" id="KW-1185">Reference proteome</keyword>
<feature type="non-terminal residue" evidence="3">
    <location>
        <position position="210"/>
    </location>
</feature>
<dbReference type="AlphaFoldDB" id="A0A087VHZ7"/>